<organism evidence="2 3">
    <name type="scientific">Heterorhabditis bacteriophora</name>
    <name type="common">Entomopathogenic nematode worm</name>
    <dbReference type="NCBI Taxonomy" id="37862"/>
    <lineage>
        <taxon>Eukaryota</taxon>
        <taxon>Metazoa</taxon>
        <taxon>Ecdysozoa</taxon>
        <taxon>Nematoda</taxon>
        <taxon>Chromadorea</taxon>
        <taxon>Rhabditida</taxon>
        <taxon>Rhabditina</taxon>
        <taxon>Rhabditomorpha</taxon>
        <taxon>Strongyloidea</taxon>
        <taxon>Heterorhabditidae</taxon>
        <taxon>Heterorhabditis</taxon>
    </lineage>
</organism>
<evidence type="ECO:0000256" key="1">
    <source>
        <dbReference type="ARBA" id="ARBA00009502"/>
    </source>
</evidence>
<dbReference type="Pfam" id="PF04627">
    <property type="entry name" value="ATP-synt_Eps"/>
    <property type="match status" value="1"/>
</dbReference>
<dbReference type="GO" id="GO:0046933">
    <property type="term" value="F:proton-transporting ATP synthase activity, rotational mechanism"/>
    <property type="evidence" value="ECO:0007669"/>
    <property type="project" value="InterPro"/>
</dbReference>
<protein>
    <submittedName>
        <fullName evidence="3">ATP synthase subunit epsilon, mitochondrial</fullName>
    </submittedName>
</protein>
<comment type="similarity">
    <text evidence="1">Belongs to the eukaryotic ATPase epsilon family.</text>
</comment>
<dbReference type="WBParaSite" id="Hba_11772">
    <property type="protein sequence ID" value="Hba_11772"/>
    <property type="gene ID" value="Hba_11772"/>
</dbReference>
<evidence type="ECO:0000313" key="2">
    <source>
        <dbReference type="Proteomes" id="UP000095283"/>
    </source>
</evidence>
<name>A0A1I7X2F5_HETBA</name>
<dbReference type="Proteomes" id="UP000095283">
    <property type="component" value="Unplaced"/>
</dbReference>
<dbReference type="Gene3D" id="1.10.1620.20">
    <property type="entry name" value="ATP synthase, F1 complex, epsilon subunit superfamily, mitochondrial"/>
    <property type="match status" value="1"/>
</dbReference>
<sequence length="54" mass="6075">MVAWRAVGINYVRFSQIAAEVTKQCVKGVRADVKKPAASLKVVRWENGKMVKKE</sequence>
<evidence type="ECO:0000313" key="3">
    <source>
        <dbReference type="WBParaSite" id="Hba_11772"/>
    </source>
</evidence>
<accession>A0A1I7X2F5</accession>
<keyword evidence="2" id="KW-1185">Reference proteome</keyword>
<dbReference type="InterPro" id="IPR036742">
    <property type="entry name" value="ATP_synth_F1_esu_sf_mt"/>
</dbReference>
<dbReference type="AlphaFoldDB" id="A0A1I7X2F5"/>
<proteinExistence type="inferred from homology"/>
<dbReference type="GO" id="GO:0005743">
    <property type="term" value="C:mitochondrial inner membrane"/>
    <property type="evidence" value="ECO:0007669"/>
    <property type="project" value="InterPro"/>
</dbReference>
<dbReference type="SUPFAM" id="SSF48690">
    <property type="entry name" value="Epsilon subunit of mitochondrial F1F0-ATP synthase"/>
    <property type="match status" value="1"/>
</dbReference>
<dbReference type="GO" id="GO:0045259">
    <property type="term" value="C:proton-transporting ATP synthase complex"/>
    <property type="evidence" value="ECO:0007669"/>
    <property type="project" value="InterPro"/>
</dbReference>
<reference evidence="3" key="1">
    <citation type="submission" date="2016-11" db="UniProtKB">
        <authorList>
            <consortium name="WormBaseParasite"/>
        </authorList>
    </citation>
    <scope>IDENTIFICATION</scope>
</reference>
<dbReference type="InterPro" id="IPR006721">
    <property type="entry name" value="ATP_synth_F1_esu_mt"/>
</dbReference>